<protein>
    <submittedName>
        <fullName evidence="2">Putative phosphotransferase related to Ser/Thr protein kinases</fullName>
    </submittedName>
</protein>
<dbReference type="AlphaFoldDB" id="A0A0P1FB10"/>
<feature type="domain" description="Aminoglycoside phosphotransferase" evidence="1">
    <location>
        <begin position="33"/>
        <end position="252"/>
    </location>
</feature>
<dbReference type="Gene3D" id="3.30.200.20">
    <property type="entry name" value="Phosphorylase Kinase, domain 1"/>
    <property type="match status" value="1"/>
</dbReference>
<dbReference type="Pfam" id="PF01636">
    <property type="entry name" value="APH"/>
    <property type="match status" value="1"/>
</dbReference>
<dbReference type="EMBL" id="CYSA01000015">
    <property type="protein sequence ID" value="CUH65023.1"/>
    <property type="molecule type" value="Genomic_DNA"/>
</dbReference>
<evidence type="ECO:0000313" key="3">
    <source>
        <dbReference type="Proteomes" id="UP000051587"/>
    </source>
</evidence>
<proteinExistence type="predicted"/>
<reference evidence="2 3" key="1">
    <citation type="submission" date="2015-09" db="EMBL/GenBank/DDBJ databases">
        <authorList>
            <consortium name="Swine Surveillance"/>
        </authorList>
    </citation>
    <scope>NUCLEOTIDE SEQUENCE [LARGE SCALE GENOMIC DNA]</scope>
    <source>
        <strain evidence="2 3">CECT 4357</strain>
    </source>
</reference>
<organism evidence="2 3">
    <name type="scientific">Thalassovita gelatinovora</name>
    <name type="common">Thalassobius gelatinovorus</name>
    <dbReference type="NCBI Taxonomy" id="53501"/>
    <lineage>
        <taxon>Bacteria</taxon>
        <taxon>Pseudomonadati</taxon>
        <taxon>Pseudomonadota</taxon>
        <taxon>Alphaproteobacteria</taxon>
        <taxon>Rhodobacterales</taxon>
        <taxon>Roseobacteraceae</taxon>
        <taxon>Thalassovita</taxon>
    </lineage>
</organism>
<dbReference type="STRING" id="53501.SAMN04488043_10239"/>
<evidence type="ECO:0000259" key="1">
    <source>
        <dbReference type="Pfam" id="PF01636"/>
    </source>
</evidence>
<gene>
    <name evidence="2" type="ORF">TG4357_01636</name>
</gene>
<dbReference type="SUPFAM" id="SSF56112">
    <property type="entry name" value="Protein kinase-like (PK-like)"/>
    <property type="match status" value="1"/>
</dbReference>
<keyword evidence="3" id="KW-1185">Reference proteome</keyword>
<dbReference type="Proteomes" id="UP000051587">
    <property type="component" value="Unassembled WGS sequence"/>
</dbReference>
<dbReference type="InterPro" id="IPR002575">
    <property type="entry name" value="Aminoglycoside_PTrfase"/>
</dbReference>
<dbReference type="InterPro" id="IPR011009">
    <property type="entry name" value="Kinase-like_dom_sf"/>
</dbReference>
<keyword evidence="2" id="KW-0808">Transferase</keyword>
<evidence type="ECO:0000313" key="2">
    <source>
        <dbReference type="EMBL" id="CUH65023.1"/>
    </source>
</evidence>
<sequence length="345" mass="38471">MGQQTGRDRSVIERTKLAEDFIAGSDWAGALRSPLAGDASNRRYERLHRDGETAVLMDAPPEKGEDIRPFVAIAHYLTDLGLSAPQVWAEDAENGFLILEDLGDGLFARAIPDHPELEAPLYQAATDVLTRLHSAGPPQNLARYSPEVMTDLAALAWTWYKGGNDPSEQVFRASFEPVLEHYAADHSVLIQRDYHAENLLWLPDRDGTARVGLLDFQDAMAGHRAYDLVSLLQDARRDVPPEIETAMIRRYVVDNQLDPVAFQTAYAVLGAQRNLRILGVFARLCLRDGKAHYVDLIPRVWALLLRDLDHPALVPVKPIVLNALPKPTSDYLQDLKQKCATARTL</sequence>
<dbReference type="Gene3D" id="3.90.1200.10">
    <property type="match status" value="1"/>
</dbReference>
<name>A0A0P1FB10_THAGE</name>
<accession>A0A0P1FB10</accession>
<keyword evidence="2" id="KW-0418">Kinase</keyword>
<dbReference type="GO" id="GO:0016301">
    <property type="term" value="F:kinase activity"/>
    <property type="evidence" value="ECO:0007669"/>
    <property type="project" value="UniProtKB-KW"/>
</dbReference>